<proteinExistence type="predicted"/>
<reference evidence="1" key="1">
    <citation type="journal article" date="2014" name="Front. Microbiol.">
        <title>High frequency of phylogenetically diverse reductive dehalogenase-homologous genes in deep subseafloor sedimentary metagenomes.</title>
        <authorList>
            <person name="Kawai M."/>
            <person name="Futagami T."/>
            <person name="Toyoda A."/>
            <person name="Takaki Y."/>
            <person name="Nishi S."/>
            <person name="Hori S."/>
            <person name="Arai W."/>
            <person name="Tsubouchi T."/>
            <person name="Morono Y."/>
            <person name="Uchiyama I."/>
            <person name="Ito T."/>
            <person name="Fujiyama A."/>
            <person name="Inagaki F."/>
            <person name="Takami H."/>
        </authorList>
    </citation>
    <scope>NUCLEOTIDE SEQUENCE</scope>
    <source>
        <strain evidence="1">Expedition CK06-06</strain>
    </source>
</reference>
<accession>X1VFD0</accession>
<feature type="non-terminal residue" evidence="1">
    <location>
        <position position="1"/>
    </location>
</feature>
<protein>
    <submittedName>
        <fullName evidence="1">Uncharacterized protein</fullName>
    </submittedName>
</protein>
<dbReference type="AlphaFoldDB" id="X1VFD0"/>
<dbReference type="EMBL" id="BARW01042857">
    <property type="protein sequence ID" value="GAJ16672.1"/>
    <property type="molecule type" value="Genomic_DNA"/>
</dbReference>
<gene>
    <name evidence="1" type="ORF">S12H4_63218</name>
</gene>
<evidence type="ECO:0000313" key="1">
    <source>
        <dbReference type="EMBL" id="GAJ16672.1"/>
    </source>
</evidence>
<organism evidence="1">
    <name type="scientific">marine sediment metagenome</name>
    <dbReference type="NCBI Taxonomy" id="412755"/>
    <lineage>
        <taxon>unclassified sequences</taxon>
        <taxon>metagenomes</taxon>
        <taxon>ecological metagenomes</taxon>
    </lineage>
</organism>
<comment type="caution">
    <text evidence="1">The sequence shown here is derived from an EMBL/GenBank/DDBJ whole genome shotgun (WGS) entry which is preliminary data.</text>
</comment>
<sequence>AASQLGMLHIPCLNNHHGLLLNFISVVPAALTQAQIENDVEWISVTLTGV</sequence>
<feature type="non-terminal residue" evidence="1">
    <location>
        <position position="50"/>
    </location>
</feature>
<name>X1VFD0_9ZZZZ</name>